<evidence type="ECO:0000313" key="11">
    <source>
        <dbReference type="Proteomes" id="UP001274830"/>
    </source>
</evidence>
<evidence type="ECO:0000313" key="10">
    <source>
        <dbReference type="EMBL" id="KAK3674094.1"/>
    </source>
</evidence>
<dbReference type="AlphaFoldDB" id="A0AAE1C0T6"/>
<evidence type="ECO:0000256" key="6">
    <source>
        <dbReference type="ARBA" id="ARBA00023145"/>
    </source>
</evidence>
<comment type="caution">
    <text evidence="10">The sequence shown here is derived from an EMBL/GenBank/DDBJ whole genome shotgun (WGS) entry which is preliminary data.</text>
</comment>
<feature type="domain" description="Peptidase A1" evidence="9">
    <location>
        <begin position="59"/>
        <end position="407"/>
    </location>
</feature>
<evidence type="ECO:0000256" key="2">
    <source>
        <dbReference type="ARBA" id="ARBA00022670"/>
    </source>
</evidence>
<keyword evidence="11" id="KW-1185">Reference proteome</keyword>
<dbReference type="PANTHER" id="PTHR47965">
    <property type="entry name" value="ASPARTYL PROTEASE-RELATED"/>
    <property type="match status" value="1"/>
</dbReference>
<evidence type="ECO:0000256" key="1">
    <source>
        <dbReference type="ARBA" id="ARBA00007447"/>
    </source>
</evidence>
<dbReference type="Gene3D" id="2.40.70.10">
    <property type="entry name" value="Acid Proteases"/>
    <property type="match status" value="2"/>
</dbReference>
<evidence type="ECO:0000256" key="8">
    <source>
        <dbReference type="SAM" id="SignalP"/>
    </source>
</evidence>
<evidence type="ECO:0000256" key="5">
    <source>
        <dbReference type="ARBA" id="ARBA00022801"/>
    </source>
</evidence>
<accession>A0AAE1C0T6</accession>
<dbReference type="GO" id="GO:0005576">
    <property type="term" value="C:extracellular region"/>
    <property type="evidence" value="ECO:0007669"/>
    <property type="project" value="TreeGrafter"/>
</dbReference>
<dbReference type="Pfam" id="PF00026">
    <property type="entry name" value="Asp"/>
    <property type="match status" value="1"/>
</dbReference>
<name>A0AAE1C0T6_9PEZI</name>
<dbReference type="EMBL" id="JAUTXT010000021">
    <property type="protein sequence ID" value="KAK3674094.1"/>
    <property type="molecule type" value="Genomic_DNA"/>
</dbReference>
<dbReference type="InterPro" id="IPR001461">
    <property type="entry name" value="Aspartic_peptidase_A1"/>
</dbReference>
<sequence>MYASRIAIALLLQLSAAALPEIQIAKQPQQPGVLRLLRRGGTVSVGTAENFQVGLGGGYFTTVTVGTGSNPQQQQLLVDTASSDTFVLSKDFCSHSPGICSGNSFDPSGSSTYAVADPSPAFNTSFSDGSLVYGPFARDTITIGDLVVSNVQFGVAQNWTGGIGKSTGQLALGFSYNEAPAPGKQYPNLPEVLKDSGAINSRLYSIYLDETSESGSILFGGIDQSKYSGPLVTLDLTPRAGYGSFIEEFIVNITSLATTSGSSVSQTIFTNDSSASVSSQQRGASLPGLFCVGCAALELPSAYYNSLISSTFSFLDRSDGTCSCDHRKDNASLQLELGGTFKINVPSRDLIVPVYNSSGLPLLYANRTGVCALMVTPGSDQVYLIGESVLRSMYMVFDLDNGQISVAQAVVNSTTPANIHTIPAGPNGVASAASRVQTASSNTNSIAAAASTNAVFSVSTISSSSSSTPASNTAKTTSTSGSSGSSVSAASASSSAGAAGLRRMGTEREGLAVAAVVIAAALV</sequence>
<dbReference type="GO" id="GO:0009277">
    <property type="term" value="C:fungal-type cell wall"/>
    <property type="evidence" value="ECO:0007669"/>
    <property type="project" value="TreeGrafter"/>
</dbReference>
<comment type="similarity">
    <text evidence="1">Belongs to the peptidase A1 family.</text>
</comment>
<reference evidence="10" key="1">
    <citation type="submission" date="2023-07" db="EMBL/GenBank/DDBJ databases">
        <title>Black Yeasts Isolated from many extreme environments.</title>
        <authorList>
            <person name="Coleine C."/>
            <person name="Stajich J.E."/>
            <person name="Selbmann L."/>
        </authorList>
    </citation>
    <scope>NUCLEOTIDE SEQUENCE</scope>
    <source>
        <strain evidence="10">CCFEE 5485</strain>
    </source>
</reference>
<dbReference type="InterPro" id="IPR033121">
    <property type="entry name" value="PEPTIDASE_A1"/>
</dbReference>
<gene>
    <name evidence="10" type="ORF">LTR78_005941</name>
</gene>
<evidence type="ECO:0000259" key="9">
    <source>
        <dbReference type="PROSITE" id="PS51767"/>
    </source>
</evidence>
<dbReference type="InterPro" id="IPR021109">
    <property type="entry name" value="Peptidase_aspartic_dom_sf"/>
</dbReference>
<keyword evidence="3 8" id="KW-0732">Signal</keyword>
<keyword evidence="6" id="KW-0865">Zymogen</keyword>
<evidence type="ECO:0000256" key="3">
    <source>
        <dbReference type="ARBA" id="ARBA00022729"/>
    </source>
</evidence>
<feature type="signal peptide" evidence="8">
    <location>
        <begin position="1"/>
        <end position="18"/>
    </location>
</feature>
<keyword evidence="2" id="KW-0645">Protease</keyword>
<organism evidence="10 11">
    <name type="scientific">Recurvomyces mirabilis</name>
    <dbReference type="NCBI Taxonomy" id="574656"/>
    <lineage>
        <taxon>Eukaryota</taxon>
        <taxon>Fungi</taxon>
        <taxon>Dikarya</taxon>
        <taxon>Ascomycota</taxon>
        <taxon>Pezizomycotina</taxon>
        <taxon>Dothideomycetes</taxon>
        <taxon>Dothideomycetidae</taxon>
        <taxon>Mycosphaerellales</taxon>
        <taxon>Teratosphaeriaceae</taxon>
        <taxon>Recurvomyces</taxon>
    </lineage>
</organism>
<protein>
    <recommendedName>
        <fullName evidence="9">Peptidase A1 domain-containing protein</fullName>
    </recommendedName>
</protein>
<keyword evidence="4" id="KW-0064">Aspartyl protease</keyword>
<dbReference type="PANTHER" id="PTHR47965:SF12">
    <property type="entry name" value="ASPARTIC PROTEINASE 3-RELATED"/>
    <property type="match status" value="1"/>
</dbReference>
<dbReference type="GO" id="GO:0031505">
    <property type="term" value="P:fungal-type cell wall organization"/>
    <property type="evidence" value="ECO:0007669"/>
    <property type="project" value="TreeGrafter"/>
</dbReference>
<dbReference type="GO" id="GO:0004190">
    <property type="term" value="F:aspartic-type endopeptidase activity"/>
    <property type="evidence" value="ECO:0007669"/>
    <property type="project" value="UniProtKB-KW"/>
</dbReference>
<evidence type="ECO:0000256" key="7">
    <source>
        <dbReference type="SAM" id="MobiDB-lite"/>
    </source>
</evidence>
<feature type="region of interest" description="Disordered" evidence="7">
    <location>
        <begin position="462"/>
        <end position="490"/>
    </location>
</feature>
<dbReference type="Proteomes" id="UP001274830">
    <property type="component" value="Unassembled WGS sequence"/>
</dbReference>
<proteinExistence type="inferred from homology"/>
<dbReference type="SUPFAM" id="SSF50630">
    <property type="entry name" value="Acid proteases"/>
    <property type="match status" value="1"/>
</dbReference>
<feature type="chain" id="PRO_5042247819" description="Peptidase A1 domain-containing protein" evidence="8">
    <location>
        <begin position="19"/>
        <end position="523"/>
    </location>
</feature>
<keyword evidence="5" id="KW-0378">Hydrolase</keyword>
<evidence type="ECO:0000256" key="4">
    <source>
        <dbReference type="ARBA" id="ARBA00022750"/>
    </source>
</evidence>
<dbReference type="PRINTS" id="PR00792">
    <property type="entry name" value="PEPSIN"/>
</dbReference>
<dbReference type="PROSITE" id="PS51767">
    <property type="entry name" value="PEPTIDASE_A1"/>
    <property type="match status" value="1"/>
</dbReference>
<dbReference type="GO" id="GO:0006508">
    <property type="term" value="P:proteolysis"/>
    <property type="evidence" value="ECO:0007669"/>
    <property type="project" value="UniProtKB-KW"/>
</dbReference>